<name>A0ABX1GC67_9GAMM</name>
<dbReference type="Proteomes" id="UP000765845">
    <property type="component" value="Unassembled WGS sequence"/>
</dbReference>
<evidence type="ECO:0000256" key="5">
    <source>
        <dbReference type="ARBA" id="ARBA00022832"/>
    </source>
</evidence>
<dbReference type="InterPro" id="IPR050136">
    <property type="entry name" value="FA_oxidation_alpha_subunit"/>
</dbReference>
<keyword evidence="5" id="KW-0276">Fatty acid metabolism</keyword>
<comment type="similarity">
    <text evidence="13">Belongs to the enoyl-CoA hydratase/isomerase family.</text>
</comment>
<comment type="caution">
    <text evidence="16">The sequence shown here is derived from an EMBL/GenBank/DDBJ whole genome shotgun (WGS) entry which is preliminary data.</text>
</comment>
<keyword evidence="7" id="KW-0560">Oxidoreductase</keyword>
<sequence>MTHEFNTLRYSVNDQGIAILLMDIPGSNANVMGDAFRDELSAAIDLISTDQNIIGAVLSSAKNDFMAGGDLNAMVELFADVSDPAVALDIANSIKPTLRKLETCGKPFVAAINGPAMGGGLELALACHARIAADSANIIMGLPEVTLGLMPGAGGSQRLPRMIGIQKALEIMLQGRPFNASKALELGIIDGVVASDSLVEAACQKILDGVDAQKPWDEKGFRLPGGSGFFDPDLGNLYNYLTTTICRDTQRNTPAPLALLTAVARGTAVPFDAGLHIESCYFAKLILDPTARNMVRTLFVSKGELDKLRRRPDNVPKARFSRIGILGSGLMGGGIAQSAAKAGIDVVLLDISDEQAAKGKAVIAKAYDKLISKGRMTRDKADTLLAKITASGDYRLLADCELVVEAVFEDVALKQKVFNQARQHMPADAILASNTSSLPISELAEGLTAANRFLGLHFFSPVERMPLVEVIRGSHTSDQTLAEALDFVALLRKTPIIVNDSRGFFTSRVIAAYLQEAFAMVAEGISPTLIDNIAKQAGFAMGPLALIDDIGLENGYKASLAERAALGEHWVEPAGFKVQQTFNDAGRLGRRAAKGFYDYVDGVRQPSTAVAALYPPAEGELDYTQIKHRLLYVQALEAARCFEEGVICDAAEGDVGGILGIGFPSYTGGVFSLIDTLGPNRFVAELDQLADTVGERFRPSQWLRDRAENGSKFYA</sequence>
<dbReference type="SUPFAM" id="SSF52096">
    <property type="entry name" value="ClpP/crotonase"/>
    <property type="match status" value="1"/>
</dbReference>
<protein>
    <recommendedName>
        <fullName evidence="4">enoyl-CoA hydratase</fullName>
        <ecNumber evidence="4">4.2.1.17</ecNumber>
    </recommendedName>
</protein>
<dbReference type="SUPFAM" id="SSF51735">
    <property type="entry name" value="NAD(P)-binding Rossmann-fold domains"/>
    <property type="match status" value="1"/>
</dbReference>
<comment type="pathway">
    <text evidence="1">Lipid metabolism; fatty acid beta-oxidation.</text>
</comment>
<comment type="similarity">
    <text evidence="3">In the N-terminal section; belongs to the enoyl-CoA hydratase/isomerase family.</text>
</comment>
<reference evidence="16 17" key="1">
    <citation type="submission" date="2020-04" db="EMBL/GenBank/DDBJ databases">
        <authorList>
            <person name="Yoon J."/>
        </authorList>
    </citation>
    <scope>NUCLEOTIDE SEQUENCE [LARGE SCALE GENOMIC DNA]</scope>
    <source>
        <strain evidence="16 17">KMU-166</strain>
    </source>
</reference>
<evidence type="ECO:0000256" key="2">
    <source>
        <dbReference type="ARBA" id="ARBA00007005"/>
    </source>
</evidence>
<dbReference type="RefSeq" id="WP_168449075.1">
    <property type="nucleotide sequence ID" value="NZ_JAAWWK010000001.1"/>
</dbReference>
<dbReference type="InterPro" id="IPR006108">
    <property type="entry name" value="3HC_DH_C"/>
</dbReference>
<dbReference type="Gene3D" id="1.10.1040.50">
    <property type="match status" value="1"/>
</dbReference>
<evidence type="ECO:0000256" key="12">
    <source>
        <dbReference type="ARBA" id="ARBA00049556"/>
    </source>
</evidence>
<evidence type="ECO:0000256" key="4">
    <source>
        <dbReference type="ARBA" id="ARBA00012076"/>
    </source>
</evidence>
<evidence type="ECO:0000256" key="1">
    <source>
        <dbReference type="ARBA" id="ARBA00005005"/>
    </source>
</evidence>
<evidence type="ECO:0000256" key="10">
    <source>
        <dbReference type="ARBA" id="ARBA00023239"/>
    </source>
</evidence>
<dbReference type="PROSITE" id="PS00166">
    <property type="entry name" value="ENOYL_COA_HYDRATASE"/>
    <property type="match status" value="1"/>
</dbReference>
<feature type="domain" description="3-hydroxyacyl-CoA dehydrogenase NAD binding" evidence="15">
    <location>
        <begin position="323"/>
        <end position="500"/>
    </location>
</feature>
<evidence type="ECO:0000259" key="15">
    <source>
        <dbReference type="Pfam" id="PF02737"/>
    </source>
</evidence>
<dbReference type="Pfam" id="PF00378">
    <property type="entry name" value="ECH_1"/>
    <property type="match status" value="1"/>
</dbReference>
<dbReference type="InterPro" id="IPR036291">
    <property type="entry name" value="NAD(P)-bd_dom_sf"/>
</dbReference>
<proteinExistence type="inferred from homology"/>
<dbReference type="InterPro" id="IPR018376">
    <property type="entry name" value="Enoyl-CoA_hyd/isom_CS"/>
</dbReference>
<evidence type="ECO:0000256" key="9">
    <source>
        <dbReference type="ARBA" id="ARBA00023098"/>
    </source>
</evidence>
<gene>
    <name evidence="16" type="ORF">HCU74_03895</name>
</gene>
<comment type="similarity">
    <text evidence="2">In the central section; belongs to the 3-hydroxyacyl-CoA dehydrogenase family.</text>
</comment>
<evidence type="ECO:0000256" key="11">
    <source>
        <dbReference type="ARBA" id="ARBA00023268"/>
    </source>
</evidence>
<keyword evidence="11" id="KW-0511">Multifunctional enzyme</keyword>
<keyword evidence="9" id="KW-0443">Lipid metabolism</keyword>
<evidence type="ECO:0000256" key="6">
    <source>
        <dbReference type="ARBA" id="ARBA00022963"/>
    </source>
</evidence>
<organism evidence="16 17">
    <name type="scientific">Spongiibacter thalassae</name>
    <dbReference type="NCBI Taxonomy" id="2721624"/>
    <lineage>
        <taxon>Bacteria</taxon>
        <taxon>Pseudomonadati</taxon>
        <taxon>Pseudomonadota</taxon>
        <taxon>Gammaproteobacteria</taxon>
        <taxon>Cellvibrionales</taxon>
        <taxon>Spongiibacteraceae</taxon>
        <taxon>Spongiibacter</taxon>
    </lineage>
</organism>
<evidence type="ECO:0000313" key="17">
    <source>
        <dbReference type="Proteomes" id="UP000765845"/>
    </source>
</evidence>
<dbReference type="Pfam" id="PF02737">
    <property type="entry name" value="3HCDH_N"/>
    <property type="match status" value="1"/>
</dbReference>
<evidence type="ECO:0000256" key="8">
    <source>
        <dbReference type="ARBA" id="ARBA00023027"/>
    </source>
</evidence>
<dbReference type="InterPro" id="IPR029045">
    <property type="entry name" value="ClpP/crotonase-like_dom_sf"/>
</dbReference>
<dbReference type="PANTHER" id="PTHR43612">
    <property type="entry name" value="TRIFUNCTIONAL ENZYME SUBUNIT ALPHA"/>
    <property type="match status" value="1"/>
</dbReference>
<dbReference type="SUPFAM" id="SSF48179">
    <property type="entry name" value="6-phosphogluconate dehydrogenase C-terminal domain-like"/>
    <property type="match status" value="2"/>
</dbReference>
<dbReference type="Gene3D" id="3.40.50.720">
    <property type="entry name" value="NAD(P)-binding Rossmann-like Domain"/>
    <property type="match status" value="1"/>
</dbReference>
<evidence type="ECO:0000256" key="3">
    <source>
        <dbReference type="ARBA" id="ARBA00008750"/>
    </source>
</evidence>
<dbReference type="Pfam" id="PF00725">
    <property type="entry name" value="3HCDH"/>
    <property type="match status" value="1"/>
</dbReference>
<feature type="domain" description="3-hydroxyacyl-CoA dehydrogenase C-terminal" evidence="14">
    <location>
        <begin position="503"/>
        <end position="599"/>
    </location>
</feature>
<keyword evidence="6" id="KW-0442">Lipid degradation</keyword>
<evidence type="ECO:0000259" key="14">
    <source>
        <dbReference type="Pfam" id="PF00725"/>
    </source>
</evidence>
<dbReference type="Gene3D" id="3.90.226.10">
    <property type="entry name" value="2-enoyl-CoA Hydratase, Chain A, domain 1"/>
    <property type="match status" value="1"/>
</dbReference>
<keyword evidence="17" id="KW-1185">Reference proteome</keyword>
<accession>A0ABX1GC67</accession>
<evidence type="ECO:0000256" key="13">
    <source>
        <dbReference type="RuleBase" id="RU003707"/>
    </source>
</evidence>
<evidence type="ECO:0000313" key="16">
    <source>
        <dbReference type="EMBL" id="NKI16560.1"/>
    </source>
</evidence>
<comment type="catalytic activity">
    <reaction evidence="12">
        <text>a (3S)-3-hydroxyacyl-CoA + NAD(+) = a 3-oxoacyl-CoA + NADH + H(+)</text>
        <dbReference type="Rhea" id="RHEA:22432"/>
        <dbReference type="ChEBI" id="CHEBI:15378"/>
        <dbReference type="ChEBI" id="CHEBI:57318"/>
        <dbReference type="ChEBI" id="CHEBI:57540"/>
        <dbReference type="ChEBI" id="CHEBI:57945"/>
        <dbReference type="ChEBI" id="CHEBI:90726"/>
        <dbReference type="EC" id="1.1.1.35"/>
    </reaction>
</comment>
<dbReference type="EMBL" id="JAAWWK010000001">
    <property type="protein sequence ID" value="NKI16560.1"/>
    <property type="molecule type" value="Genomic_DNA"/>
</dbReference>
<keyword evidence="8" id="KW-0520">NAD</keyword>
<dbReference type="InterPro" id="IPR008927">
    <property type="entry name" value="6-PGluconate_DH-like_C_sf"/>
</dbReference>
<keyword evidence="10" id="KW-0456">Lyase</keyword>
<dbReference type="InterPro" id="IPR001753">
    <property type="entry name" value="Enoyl-CoA_hydra/iso"/>
</dbReference>
<evidence type="ECO:0000256" key="7">
    <source>
        <dbReference type="ARBA" id="ARBA00023002"/>
    </source>
</evidence>
<dbReference type="EC" id="4.2.1.17" evidence="4"/>
<dbReference type="CDD" id="cd06558">
    <property type="entry name" value="crotonase-like"/>
    <property type="match status" value="1"/>
</dbReference>
<dbReference type="InterPro" id="IPR006176">
    <property type="entry name" value="3-OHacyl-CoA_DH_NAD-bd"/>
</dbReference>
<dbReference type="PANTHER" id="PTHR43612:SF3">
    <property type="entry name" value="TRIFUNCTIONAL ENZYME SUBUNIT ALPHA, MITOCHONDRIAL"/>
    <property type="match status" value="1"/>
</dbReference>